<evidence type="ECO:0000256" key="4">
    <source>
        <dbReference type="ARBA" id="ARBA00004941"/>
    </source>
</evidence>
<dbReference type="SUPFAM" id="SSF48557">
    <property type="entry name" value="L-aspartase-like"/>
    <property type="match status" value="1"/>
</dbReference>
<dbReference type="PANTHER" id="PTHR43814:SF1">
    <property type="entry name" value="ARGININOSUCCINATE LYASE"/>
    <property type="match status" value="1"/>
</dbReference>
<keyword evidence="20" id="KW-1185">Reference proteome</keyword>
<dbReference type="InterPro" id="IPR022761">
    <property type="entry name" value="Fumarate_lyase_N"/>
</dbReference>
<dbReference type="InterPro" id="IPR008948">
    <property type="entry name" value="L-Aspartase-like"/>
</dbReference>
<accession>A0A1I0CFG3</accession>
<dbReference type="InterPro" id="IPR011244">
    <property type="entry name" value="ASAL_AGS_AcTrfase"/>
</dbReference>
<evidence type="ECO:0000256" key="6">
    <source>
        <dbReference type="ARBA" id="ARBA00022490"/>
    </source>
</evidence>
<dbReference type="Gene3D" id="3.40.630.30">
    <property type="match status" value="1"/>
</dbReference>
<evidence type="ECO:0000256" key="9">
    <source>
        <dbReference type="ARBA" id="ARBA00022679"/>
    </source>
</evidence>
<keyword evidence="8 15" id="KW-0028">Amino-acid biosynthesis</keyword>
<evidence type="ECO:0000256" key="5">
    <source>
        <dbReference type="ARBA" id="ARBA00005552"/>
    </source>
</evidence>
<dbReference type="InterPro" id="IPR024083">
    <property type="entry name" value="Fumarase/histidase_N"/>
</dbReference>
<dbReference type="PIRSF" id="PIRSF036456">
    <property type="entry name" value="ASAL_AGS"/>
    <property type="match status" value="1"/>
</dbReference>
<evidence type="ECO:0000256" key="17">
    <source>
        <dbReference type="PIRNR" id="PIRNR036456"/>
    </source>
</evidence>
<organism evidence="19 20">
    <name type="scientific">Thalassotalea agarivorans</name>
    <name type="common">Thalassomonas agarivorans</name>
    <dbReference type="NCBI Taxonomy" id="349064"/>
    <lineage>
        <taxon>Bacteria</taxon>
        <taxon>Pseudomonadati</taxon>
        <taxon>Pseudomonadota</taxon>
        <taxon>Gammaproteobacteria</taxon>
        <taxon>Alteromonadales</taxon>
        <taxon>Colwelliaceae</taxon>
        <taxon>Thalassotalea</taxon>
    </lineage>
</organism>
<comment type="similarity">
    <text evidence="15">Belongs to the lyase 1 family. Argininosuccinate lyase subfamily.</text>
</comment>
<dbReference type="GO" id="GO:0005829">
    <property type="term" value="C:cytosol"/>
    <property type="evidence" value="ECO:0007669"/>
    <property type="project" value="TreeGrafter"/>
</dbReference>
<keyword evidence="6 15" id="KW-0963">Cytoplasm</keyword>
<dbReference type="InterPro" id="IPR016181">
    <property type="entry name" value="Acyl_CoA_acyltransferase"/>
</dbReference>
<comment type="pathway">
    <text evidence="3">Amino-acid biosynthesis; L-arginine biosynthesis; N(2)-acetyl-L-ornithine from L-glutamate: step 1/4.</text>
</comment>
<dbReference type="SUPFAM" id="SSF55729">
    <property type="entry name" value="Acyl-CoA N-acyltransferases (Nat)"/>
    <property type="match status" value="1"/>
</dbReference>
<evidence type="ECO:0000256" key="15">
    <source>
        <dbReference type="HAMAP-Rule" id="MF_00006"/>
    </source>
</evidence>
<dbReference type="InterPro" id="IPR000362">
    <property type="entry name" value="Fumarate_lyase_fam"/>
</dbReference>
<evidence type="ECO:0000256" key="3">
    <source>
        <dbReference type="ARBA" id="ARBA00004925"/>
    </source>
</evidence>
<dbReference type="GO" id="GO:0042450">
    <property type="term" value="P:L-arginine biosynthetic process via ornithine"/>
    <property type="evidence" value="ECO:0007669"/>
    <property type="project" value="UniProtKB-UniRule"/>
</dbReference>
<dbReference type="Gene3D" id="1.10.275.10">
    <property type="entry name" value="Fumarase/aspartase (N-terminal domain)"/>
    <property type="match status" value="1"/>
</dbReference>
<evidence type="ECO:0000256" key="13">
    <source>
        <dbReference type="ARBA" id="ARBA00048372"/>
    </source>
</evidence>
<evidence type="ECO:0000256" key="1">
    <source>
        <dbReference type="ARBA" id="ARBA00000985"/>
    </source>
</evidence>
<comment type="similarity">
    <text evidence="14">In the C-terminal section; belongs to the acetyltransferase family. ArgA subfamily.</text>
</comment>
<evidence type="ECO:0000256" key="16">
    <source>
        <dbReference type="NCBIfam" id="TIGR00838"/>
    </source>
</evidence>
<keyword evidence="10 15" id="KW-0456">Lyase</keyword>
<evidence type="ECO:0000256" key="11">
    <source>
        <dbReference type="ARBA" id="ARBA00023268"/>
    </source>
</evidence>
<keyword evidence="7 15" id="KW-0055">Arginine biosynthesis</keyword>
<dbReference type="NCBIfam" id="TIGR00838">
    <property type="entry name" value="argH"/>
    <property type="match status" value="1"/>
</dbReference>
<dbReference type="Gene3D" id="1.20.200.10">
    <property type="entry name" value="Fumarase/aspartase (Central domain)"/>
    <property type="match status" value="1"/>
</dbReference>
<evidence type="ECO:0000259" key="18">
    <source>
        <dbReference type="PROSITE" id="PS51186"/>
    </source>
</evidence>
<comment type="subcellular location">
    <subcellularLocation>
        <location evidence="2 15 17">Cytoplasm</location>
    </subcellularLocation>
</comment>
<dbReference type="PROSITE" id="PS51186">
    <property type="entry name" value="GNAT"/>
    <property type="match status" value="1"/>
</dbReference>
<dbReference type="EMBL" id="FOHK01000005">
    <property type="protein sequence ID" value="SET18307.1"/>
    <property type="molecule type" value="Genomic_DNA"/>
</dbReference>
<dbReference type="InterPro" id="IPR029419">
    <property type="entry name" value="Arg_succ_lyase_C"/>
</dbReference>
<dbReference type="Proteomes" id="UP000199308">
    <property type="component" value="Unassembled WGS sequence"/>
</dbReference>
<dbReference type="InterPro" id="IPR020557">
    <property type="entry name" value="Fumarate_lyase_CS"/>
</dbReference>
<dbReference type="RefSeq" id="WP_093328460.1">
    <property type="nucleotide sequence ID" value="NZ_AP027363.1"/>
</dbReference>
<reference evidence="19 20" key="1">
    <citation type="submission" date="2016-10" db="EMBL/GenBank/DDBJ databases">
        <authorList>
            <person name="de Groot N.N."/>
        </authorList>
    </citation>
    <scope>NUCLEOTIDE SEQUENCE [LARGE SCALE GENOMIC DNA]</scope>
    <source>
        <strain evidence="19 20">DSM 19706</strain>
    </source>
</reference>
<dbReference type="PRINTS" id="PR00149">
    <property type="entry name" value="FUMRATELYASE"/>
</dbReference>
<keyword evidence="11" id="KW-0511">Multifunctional enzyme</keyword>
<dbReference type="Gene3D" id="1.10.40.30">
    <property type="entry name" value="Fumarase/aspartase (C-terminal domain)"/>
    <property type="match status" value="1"/>
</dbReference>
<dbReference type="AlphaFoldDB" id="A0A1I0CFG3"/>
<evidence type="ECO:0000256" key="7">
    <source>
        <dbReference type="ARBA" id="ARBA00022571"/>
    </source>
</evidence>
<dbReference type="CDD" id="cd01359">
    <property type="entry name" value="Argininosuccinate_lyase"/>
    <property type="match status" value="1"/>
</dbReference>
<dbReference type="STRING" id="349064.SAMN05660429_01183"/>
<feature type="domain" description="N-acetyltransferase" evidence="18">
    <location>
        <begin position="461"/>
        <end position="595"/>
    </location>
</feature>
<dbReference type="CDD" id="cd04301">
    <property type="entry name" value="NAT_SF"/>
    <property type="match status" value="1"/>
</dbReference>
<dbReference type="HAMAP" id="MF_00006">
    <property type="entry name" value="Arg_succ_lyase"/>
    <property type="match status" value="1"/>
</dbReference>
<name>A0A1I0CFG3_THASX</name>
<comment type="catalytic activity">
    <reaction evidence="1 15">
        <text>2-(N(omega)-L-arginino)succinate = fumarate + L-arginine</text>
        <dbReference type="Rhea" id="RHEA:24020"/>
        <dbReference type="ChEBI" id="CHEBI:29806"/>
        <dbReference type="ChEBI" id="CHEBI:32682"/>
        <dbReference type="ChEBI" id="CHEBI:57472"/>
        <dbReference type="EC" id="4.3.2.1"/>
    </reaction>
</comment>
<dbReference type="UniPathway" id="UPA00068">
    <property type="reaction ID" value="UER00114"/>
</dbReference>
<evidence type="ECO:0000313" key="19">
    <source>
        <dbReference type="EMBL" id="SET18307.1"/>
    </source>
</evidence>
<dbReference type="Pfam" id="PF00206">
    <property type="entry name" value="Lyase_1"/>
    <property type="match status" value="1"/>
</dbReference>
<comment type="pathway">
    <text evidence="4 15 17">Amino-acid biosynthesis; L-arginine biosynthesis; L-arginine from L-ornithine and carbamoyl phosphate: step 3/3.</text>
</comment>
<dbReference type="InterPro" id="IPR009049">
    <property type="entry name" value="Argininosuccinate_lyase"/>
</dbReference>
<evidence type="ECO:0000256" key="2">
    <source>
        <dbReference type="ARBA" id="ARBA00004496"/>
    </source>
</evidence>
<dbReference type="PRINTS" id="PR00145">
    <property type="entry name" value="ARGSUCLYASE"/>
</dbReference>
<dbReference type="EC" id="4.3.2.1" evidence="15 16"/>
<dbReference type="NCBIfam" id="NF005840">
    <property type="entry name" value="PRK07757.1"/>
    <property type="match status" value="1"/>
</dbReference>
<keyword evidence="9 17" id="KW-0808">Transferase</keyword>
<dbReference type="GO" id="GO:0004042">
    <property type="term" value="F:L-glutamate N-acetyltransferase activity"/>
    <property type="evidence" value="ECO:0007669"/>
    <property type="project" value="RHEA"/>
</dbReference>
<sequence length="624" mass="69268">MALWGGRFQAGSSELFKAFNDSLPFDHILVQQDIQGSIGWSKAIQQAGVLTLEEQQKLEQALIDLSAKVANGDLDITASSAEDVHSWVEAELTEVLGDIARKLHTGRSRNDQVATDLRLWSREQLDVLIDALNTVQQKLLTLAENNKDHILPGYTHLQRAQPIRFAHWCLAYIEMFKRDSSRLVDTRKRLNQSPLGCGALAGTTYPIDREELAQSLGFDSACVNSLDAVSDRDFVLEILFAASTSMMHLSRFAEDLIFFNSGEANFVTLGDQVTSGSSLMPQKKNPDALELIRGKCGRVFGALQGLLVTLKGLPLAYNKDLQEDKEGLFETVAQWHTCLLMAGEVVSSIELNSAACQKAAREGYANATELADYLVSKGVPFRTAHEISGEVVLYALAQQEPIESLRLEELQQFSPLIEEDVYPILELEYLVDKRNILGGTGIEPVSKIIAEYQHDLGSADYLVRDAKLTDLRAIKKLVDYWAGKEENLPRAEDELIKSIRDFAVIEVNGQVCACAALYIYSTGLAEIRSLGVSTNYQGKGYGKALVDHLLARAKDLALHKILVLTRKPEFFARLGFEHSAKEKLPEKVMKDCDLCPRQDNCDETALLFYLNDKNPLEISLTTVA</sequence>
<dbReference type="PROSITE" id="PS00163">
    <property type="entry name" value="FUMARATE_LYASES"/>
    <property type="match status" value="1"/>
</dbReference>
<protein>
    <recommendedName>
        <fullName evidence="15 16">Argininosuccinate lyase</fullName>
        <shortName evidence="15">ASAL</shortName>
        <ecNumber evidence="15 16">4.3.2.1</ecNumber>
    </recommendedName>
    <alternativeName>
        <fullName evidence="15">Arginosuccinase</fullName>
    </alternativeName>
</protein>
<dbReference type="OrthoDB" id="9769623at2"/>
<dbReference type="FunFam" id="1.20.200.10:FF:000006">
    <property type="entry name" value="Argininosuccinate lyase"/>
    <property type="match status" value="1"/>
</dbReference>
<evidence type="ECO:0000313" key="20">
    <source>
        <dbReference type="Proteomes" id="UP000199308"/>
    </source>
</evidence>
<dbReference type="PANTHER" id="PTHR43814">
    <property type="entry name" value="ARGININOSUCCINATE LYASE"/>
    <property type="match status" value="1"/>
</dbReference>
<gene>
    <name evidence="15" type="primary">argH</name>
    <name evidence="19" type="ORF">SAMN05660429_01183</name>
</gene>
<dbReference type="NCBIfam" id="NF008964">
    <property type="entry name" value="PRK12308.1"/>
    <property type="match status" value="1"/>
</dbReference>
<dbReference type="FunFam" id="1.10.40.30:FF:000001">
    <property type="entry name" value="Argininosuccinate lyase"/>
    <property type="match status" value="1"/>
</dbReference>
<evidence type="ECO:0000256" key="10">
    <source>
        <dbReference type="ARBA" id="ARBA00023239"/>
    </source>
</evidence>
<evidence type="ECO:0000256" key="12">
    <source>
        <dbReference type="ARBA" id="ARBA00023315"/>
    </source>
</evidence>
<dbReference type="GO" id="GO:0004056">
    <property type="term" value="F:argininosuccinate lyase activity"/>
    <property type="evidence" value="ECO:0007669"/>
    <property type="project" value="UniProtKB-UniRule"/>
</dbReference>
<comment type="similarity">
    <text evidence="5 17">In the N-terminal section; belongs to the lyase 1 family. Argininosuccinate lyase subfamily.</text>
</comment>
<proteinExistence type="inferred from homology"/>
<dbReference type="InterPro" id="IPR000182">
    <property type="entry name" value="GNAT_dom"/>
</dbReference>
<dbReference type="Pfam" id="PF14698">
    <property type="entry name" value="ASL_C2"/>
    <property type="match status" value="1"/>
</dbReference>
<comment type="catalytic activity">
    <reaction evidence="13">
        <text>L-glutamate + acetyl-CoA = N-acetyl-L-glutamate + CoA + H(+)</text>
        <dbReference type="Rhea" id="RHEA:24292"/>
        <dbReference type="ChEBI" id="CHEBI:15378"/>
        <dbReference type="ChEBI" id="CHEBI:29985"/>
        <dbReference type="ChEBI" id="CHEBI:44337"/>
        <dbReference type="ChEBI" id="CHEBI:57287"/>
        <dbReference type="ChEBI" id="CHEBI:57288"/>
        <dbReference type="EC" id="2.3.1.1"/>
    </reaction>
</comment>
<dbReference type="Pfam" id="PF00583">
    <property type="entry name" value="Acetyltransf_1"/>
    <property type="match status" value="1"/>
</dbReference>
<evidence type="ECO:0000256" key="8">
    <source>
        <dbReference type="ARBA" id="ARBA00022605"/>
    </source>
</evidence>
<keyword evidence="12 17" id="KW-0012">Acyltransferase</keyword>
<evidence type="ECO:0000256" key="14">
    <source>
        <dbReference type="ARBA" id="ARBA00060819"/>
    </source>
</evidence>